<organism evidence="1">
    <name type="scientific">marine sediment metagenome</name>
    <dbReference type="NCBI Taxonomy" id="412755"/>
    <lineage>
        <taxon>unclassified sequences</taxon>
        <taxon>metagenomes</taxon>
        <taxon>ecological metagenomes</taxon>
    </lineage>
</organism>
<accession>X1CJI3</accession>
<evidence type="ECO:0000313" key="1">
    <source>
        <dbReference type="EMBL" id="GAH07857.1"/>
    </source>
</evidence>
<comment type="caution">
    <text evidence="1">The sequence shown here is derived from an EMBL/GenBank/DDBJ whole genome shotgun (WGS) entry which is preliminary data.</text>
</comment>
<dbReference type="EMBL" id="BART01029527">
    <property type="protein sequence ID" value="GAH07857.1"/>
    <property type="molecule type" value="Genomic_DNA"/>
</dbReference>
<dbReference type="AlphaFoldDB" id="X1CJI3"/>
<feature type="non-terminal residue" evidence="1">
    <location>
        <position position="1"/>
    </location>
</feature>
<name>X1CJI3_9ZZZZ</name>
<gene>
    <name evidence="1" type="ORF">S01H4_51784</name>
</gene>
<protein>
    <submittedName>
        <fullName evidence="1">Uncharacterized protein</fullName>
    </submittedName>
</protein>
<proteinExistence type="predicted"/>
<reference evidence="1" key="1">
    <citation type="journal article" date="2014" name="Front. Microbiol.">
        <title>High frequency of phylogenetically diverse reductive dehalogenase-homologous genes in deep subseafloor sedimentary metagenomes.</title>
        <authorList>
            <person name="Kawai M."/>
            <person name="Futagami T."/>
            <person name="Toyoda A."/>
            <person name="Takaki Y."/>
            <person name="Nishi S."/>
            <person name="Hori S."/>
            <person name="Arai W."/>
            <person name="Tsubouchi T."/>
            <person name="Morono Y."/>
            <person name="Uchiyama I."/>
            <person name="Ito T."/>
            <person name="Fujiyama A."/>
            <person name="Inagaki F."/>
            <person name="Takami H."/>
        </authorList>
    </citation>
    <scope>NUCLEOTIDE SEQUENCE</scope>
    <source>
        <strain evidence="1">Expedition CK06-06</strain>
    </source>
</reference>
<sequence length="137" mass="16066">TLYPYQVKPIIHEGKVIKWQVVGGDIPEDIFLDYYGTVSSAIQQSNFDERELKEMRWLYKIGKLSRRMSRAREKFTPERMAHEDQLGMIFYANKNKSKDGFMVQESGTVREERKSSVGVHRPTKRENIINAIRGRTQ</sequence>